<dbReference type="InterPro" id="IPR000719">
    <property type="entry name" value="Prot_kinase_dom"/>
</dbReference>
<dbReference type="FunFam" id="1.10.510.10:FF:000035">
    <property type="entry name" value="Putative receptor-like serine/threonine-protein kinase"/>
    <property type="match status" value="1"/>
</dbReference>
<evidence type="ECO:0000256" key="2">
    <source>
        <dbReference type="ARBA" id="ARBA00012513"/>
    </source>
</evidence>
<dbReference type="PANTHER" id="PTHR47984">
    <property type="entry name" value="OS01G0323000 PROTEIN"/>
    <property type="match status" value="1"/>
</dbReference>
<feature type="binding site" evidence="14">
    <location>
        <position position="192"/>
    </location>
    <ligand>
        <name>ATP</name>
        <dbReference type="ChEBI" id="CHEBI:30616"/>
    </ligand>
</feature>
<keyword evidence="8" id="KW-0418">Kinase</keyword>
<dbReference type="InterPro" id="IPR017441">
    <property type="entry name" value="Protein_kinase_ATP_BS"/>
</dbReference>
<keyword evidence="6 15" id="KW-0812">Transmembrane</keyword>
<dbReference type="Gene3D" id="3.30.200.20">
    <property type="entry name" value="Phosphorylase Kinase, domain 1"/>
    <property type="match status" value="1"/>
</dbReference>
<dbReference type="GO" id="GO:0016020">
    <property type="term" value="C:membrane"/>
    <property type="evidence" value="ECO:0007669"/>
    <property type="project" value="UniProtKB-SubCell"/>
</dbReference>
<keyword evidence="5" id="KW-0808">Transferase</keyword>
<accession>A0A067JEF5</accession>
<dbReference type="PANTHER" id="PTHR47984:SF15">
    <property type="entry name" value="PROTEIN KINASE DOMAIN-CONTAINING PROTEIN"/>
    <property type="match status" value="1"/>
</dbReference>
<feature type="domain" description="Protein kinase" evidence="16">
    <location>
        <begin position="154"/>
        <end position="435"/>
    </location>
</feature>
<evidence type="ECO:0000256" key="15">
    <source>
        <dbReference type="SAM" id="Phobius"/>
    </source>
</evidence>
<evidence type="ECO:0000313" key="18">
    <source>
        <dbReference type="Proteomes" id="UP000027138"/>
    </source>
</evidence>
<dbReference type="PROSITE" id="PS50011">
    <property type="entry name" value="PROTEIN_KINASE_DOM"/>
    <property type="match status" value="1"/>
</dbReference>
<evidence type="ECO:0000256" key="13">
    <source>
        <dbReference type="ARBA" id="ARBA00048679"/>
    </source>
</evidence>
<protein>
    <recommendedName>
        <fullName evidence="2">non-specific serine/threonine protein kinase</fullName>
        <ecNumber evidence="2">2.7.11.1</ecNumber>
    </recommendedName>
</protein>
<evidence type="ECO:0000256" key="5">
    <source>
        <dbReference type="ARBA" id="ARBA00022679"/>
    </source>
</evidence>
<comment type="catalytic activity">
    <reaction evidence="13">
        <text>L-seryl-[protein] + ATP = O-phospho-L-seryl-[protein] + ADP + H(+)</text>
        <dbReference type="Rhea" id="RHEA:17989"/>
        <dbReference type="Rhea" id="RHEA-COMP:9863"/>
        <dbReference type="Rhea" id="RHEA-COMP:11604"/>
        <dbReference type="ChEBI" id="CHEBI:15378"/>
        <dbReference type="ChEBI" id="CHEBI:29999"/>
        <dbReference type="ChEBI" id="CHEBI:30616"/>
        <dbReference type="ChEBI" id="CHEBI:83421"/>
        <dbReference type="ChEBI" id="CHEBI:456216"/>
        <dbReference type="EC" id="2.7.11.1"/>
    </reaction>
</comment>
<evidence type="ECO:0000256" key="12">
    <source>
        <dbReference type="ARBA" id="ARBA00047899"/>
    </source>
</evidence>
<evidence type="ECO:0000256" key="4">
    <source>
        <dbReference type="ARBA" id="ARBA00022553"/>
    </source>
</evidence>
<evidence type="ECO:0000256" key="9">
    <source>
        <dbReference type="ARBA" id="ARBA00022840"/>
    </source>
</evidence>
<evidence type="ECO:0000256" key="11">
    <source>
        <dbReference type="ARBA" id="ARBA00023136"/>
    </source>
</evidence>
<name>A0A067JEF5_JATCU</name>
<reference evidence="17 18" key="1">
    <citation type="journal article" date="2014" name="PLoS ONE">
        <title>Global Analysis of Gene Expression Profiles in Physic Nut (Jatropha curcas L.) Seedlings Exposed to Salt Stress.</title>
        <authorList>
            <person name="Zhang L."/>
            <person name="Zhang C."/>
            <person name="Wu P."/>
            <person name="Chen Y."/>
            <person name="Li M."/>
            <person name="Jiang H."/>
            <person name="Wu G."/>
        </authorList>
    </citation>
    <scope>NUCLEOTIDE SEQUENCE [LARGE SCALE GENOMIC DNA]</scope>
    <source>
        <strain evidence="18">cv. GZQX0401</strain>
        <tissue evidence="17">Young leaves</tissue>
    </source>
</reference>
<dbReference type="InterPro" id="IPR011009">
    <property type="entry name" value="Kinase-like_dom_sf"/>
</dbReference>
<dbReference type="Gene3D" id="1.10.510.10">
    <property type="entry name" value="Transferase(Phosphotransferase) domain 1"/>
    <property type="match status" value="1"/>
</dbReference>
<evidence type="ECO:0000256" key="3">
    <source>
        <dbReference type="ARBA" id="ARBA00022527"/>
    </source>
</evidence>
<keyword evidence="11 15" id="KW-0472">Membrane</keyword>
<evidence type="ECO:0000256" key="1">
    <source>
        <dbReference type="ARBA" id="ARBA00004167"/>
    </source>
</evidence>
<dbReference type="EMBL" id="KK915447">
    <property type="protein sequence ID" value="KDP22226.1"/>
    <property type="molecule type" value="Genomic_DNA"/>
</dbReference>
<dbReference type="GO" id="GO:0005524">
    <property type="term" value="F:ATP binding"/>
    <property type="evidence" value="ECO:0007669"/>
    <property type="project" value="UniProtKB-UniRule"/>
</dbReference>
<keyword evidence="3" id="KW-0723">Serine/threonine-protein kinase</keyword>
<feature type="transmembrane region" description="Helical" evidence="15">
    <location>
        <begin position="20"/>
        <end position="45"/>
    </location>
</feature>
<comment type="subcellular location">
    <subcellularLocation>
        <location evidence="1">Membrane</location>
        <topology evidence="1">Single-pass membrane protein</topology>
    </subcellularLocation>
</comment>
<dbReference type="SUPFAM" id="SSF56112">
    <property type="entry name" value="Protein kinase-like (PK-like)"/>
    <property type="match status" value="1"/>
</dbReference>
<evidence type="ECO:0000256" key="10">
    <source>
        <dbReference type="ARBA" id="ARBA00022989"/>
    </source>
</evidence>
<dbReference type="InterPro" id="IPR001245">
    <property type="entry name" value="Ser-Thr/Tyr_kinase_cat_dom"/>
</dbReference>
<keyword evidence="9 14" id="KW-0067">ATP-binding</keyword>
<proteinExistence type="predicted"/>
<evidence type="ECO:0000256" key="14">
    <source>
        <dbReference type="PROSITE-ProRule" id="PRU10141"/>
    </source>
</evidence>
<organism evidence="17 18">
    <name type="scientific">Jatropha curcas</name>
    <name type="common">Barbados nut</name>
    <dbReference type="NCBI Taxonomy" id="180498"/>
    <lineage>
        <taxon>Eukaryota</taxon>
        <taxon>Viridiplantae</taxon>
        <taxon>Streptophyta</taxon>
        <taxon>Embryophyta</taxon>
        <taxon>Tracheophyta</taxon>
        <taxon>Spermatophyta</taxon>
        <taxon>Magnoliopsida</taxon>
        <taxon>eudicotyledons</taxon>
        <taxon>Gunneridae</taxon>
        <taxon>Pentapetalae</taxon>
        <taxon>rosids</taxon>
        <taxon>fabids</taxon>
        <taxon>Malpighiales</taxon>
        <taxon>Euphorbiaceae</taxon>
        <taxon>Crotonoideae</taxon>
        <taxon>Jatropheae</taxon>
        <taxon>Jatropha</taxon>
    </lineage>
</organism>
<dbReference type="OrthoDB" id="4062651at2759"/>
<dbReference type="AlphaFoldDB" id="A0A067JEF5"/>
<keyword evidence="18" id="KW-1185">Reference proteome</keyword>
<comment type="catalytic activity">
    <reaction evidence="12">
        <text>L-threonyl-[protein] + ATP = O-phospho-L-threonyl-[protein] + ADP + H(+)</text>
        <dbReference type="Rhea" id="RHEA:46608"/>
        <dbReference type="Rhea" id="RHEA-COMP:11060"/>
        <dbReference type="Rhea" id="RHEA-COMP:11605"/>
        <dbReference type="ChEBI" id="CHEBI:15378"/>
        <dbReference type="ChEBI" id="CHEBI:30013"/>
        <dbReference type="ChEBI" id="CHEBI:30616"/>
        <dbReference type="ChEBI" id="CHEBI:61977"/>
        <dbReference type="ChEBI" id="CHEBI:456216"/>
        <dbReference type="EC" id="2.7.11.1"/>
    </reaction>
</comment>
<dbReference type="GO" id="GO:0004674">
    <property type="term" value="F:protein serine/threonine kinase activity"/>
    <property type="evidence" value="ECO:0007669"/>
    <property type="project" value="UniProtKB-KW"/>
</dbReference>
<dbReference type="InterPro" id="IPR052232">
    <property type="entry name" value="RLK_Ser/Thr-Kinase"/>
</dbReference>
<evidence type="ECO:0000259" key="16">
    <source>
        <dbReference type="PROSITE" id="PS50011"/>
    </source>
</evidence>
<keyword evidence="4" id="KW-0597">Phosphoprotein</keyword>
<sequence>MSVNKNLSRHTSLFGLRLWVILVAFTILFTVLFLITIFLCIIYLCRQKSRSSKPHFSLPNAISRKNYWTCNNTSSLDRRLLSSRISEIEMNIAKLDHHSSVVVSPQASGMITIQRSGNLVSDLESVARYSFMASDAWRGNRFSLRDIDVVTNGFSDENLIGNGEFSGVYRGILLDTTRVAVKRLFKSHIAKKLSKSTSVQVDDFMNKVELIGHVRHKNLIKLLGYCTEGGYRMLVNEYVDNGNLHQWLHGCQEQVSPLTWSIRMNIIQGVAKGLAYLHEDIEPKIVHLNLKSTNVLLDHQWNPKISDFGIVKLFGTEGNDLTTSLSGYSSQEYASNGVLNEKTDVYSFGILVMEIICGRKPVDHNQSQIYLIDWLKSMVANQKIMYVADPKLTDIPNSKDLKRILCLALRCVDPDLQHRPTMGDVIHMLEPRDLLLSDIHERRLRRDSSSHRICSQESQIVAKSIEDEFNTREGESSCNVYQKMMSK</sequence>
<gene>
    <name evidence="17" type="ORF">JCGZ_26057</name>
</gene>
<dbReference type="EC" id="2.7.11.1" evidence="2"/>
<keyword evidence="7 14" id="KW-0547">Nucleotide-binding</keyword>
<evidence type="ECO:0000256" key="8">
    <source>
        <dbReference type="ARBA" id="ARBA00022777"/>
    </source>
</evidence>
<dbReference type="Proteomes" id="UP000027138">
    <property type="component" value="Unassembled WGS sequence"/>
</dbReference>
<evidence type="ECO:0000256" key="6">
    <source>
        <dbReference type="ARBA" id="ARBA00022692"/>
    </source>
</evidence>
<dbReference type="PROSITE" id="PS00107">
    <property type="entry name" value="PROTEIN_KINASE_ATP"/>
    <property type="match status" value="1"/>
</dbReference>
<evidence type="ECO:0000256" key="7">
    <source>
        <dbReference type="ARBA" id="ARBA00022741"/>
    </source>
</evidence>
<evidence type="ECO:0000313" key="17">
    <source>
        <dbReference type="EMBL" id="KDP22226.1"/>
    </source>
</evidence>
<dbReference type="Pfam" id="PF07714">
    <property type="entry name" value="PK_Tyr_Ser-Thr"/>
    <property type="match status" value="1"/>
</dbReference>
<keyword evidence="10 15" id="KW-1133">Transmembrane helix</keyword>